<keyword evidence="1" id="KW-0808">Transferase</keyword>
<dbReference type="GO" id="GO:0008781">
    <property type="term" value="F:N-acylneuraminate cytidylyltransferase activity"/>
    <property type="evidence" value="ECO:0007669"/>
    <property type="project" value="TreeGrafter"/>
</dbReference>
<dbReference type="SUPFAM" id="SSF53448">
    <property type="entry name" value="Nucleotide-diphospho-sugar transferases"/>
    <property type="match status" value="1"/>
</dbReference>
<dbReference type="AlphaFoldDB" id="A0A2V1IN30"/>
<dbReference type="Pfam" id="PF02348">
    <property type="entry name" value="CTP_transf_3"/>
    <property type="match status" value="1"/>
</dbReference>
<organism evidence="1 2">
    <name type="scientific">Paramuribaculum intestinale</name>
    <dbReference type="NCBI Taxonomy" id="2094151"/>
    <lineage>
        <taxon>Bacteria</taxon>
        <taxon>Pseudomonadati</taxon>
        <taxon>Bacteroidota</taxon>
        <taxon>Bacteroidia</taxon>
        <taxon>Bacteroidales</taxon>
        <taxon>Muribaculaceae</taxon>
        <taxon>Paramuribaculum</taxon>
    </lineage>
</organism>
<name>A0A2V1IN30_9BACT</name>
<dbReference type="InterPro" id="IPR029044">
    <property type="entry name" value="Nucleotide-diphossugar_trans"/>
</dbReference>
<proteinExistence type="predicted"/>
<protein>
    <submittedName>
        <fullName evidence="1">Acylneuraminate cytidylyltransferase family protein</fullName>
    </submittedName>
</protein>
<dbReference type="InterPro" id="IPR050793">
    <property type="entry name" value="CMP-NeuNAc_synthase"/>
</dbReference>
<reference evidence="2" key="1">
    <citation type="submission" date="2018-02" db="EMBL/GenBank/DDBJ databases">
        <authorList>
            <person name="Clavel T."/>
            <person name="Strowig T."/>
        </authorList>
    </citation>
    <scope>NUCLEOTIDE SEQUENCE [LARGE SCALE GENOMIC DNA]</scope>
    <source>
        <strain evidence="2">DSM 100764</strain>
    </source>
</reference>
<sequence length="108" mass="11943">MPRLIYLIPIRKGSKGVPHKNMKILGGKPLVAWVVDAITASHTAAEIWVATDDDRAERYLAEAKPHVRVYRRSAESATDTAPVIEVVREFIDAIRPAPDDMLVLAQAT</sequence>
<evidence type="ECO:0000313" key="2">
    <source>
        <dbReference type="Proteomes" id="UP000244925"/>
    </source>
</evidence>
<keyword evidence="1" id="KW-0548">Nucleotidyltransferase</keyword>
<comment type="caution">
    <text evidence="1">The sequence shown here is derived from an EMBL/GenBank/DDBJ whole genome shotgun (WGS) entry which is preliminary data.</text>
</comment>
<evidence type="ECO:0000313" key="1">
    <source>
        <dbReference type="EMBL" id="PWB05301.1"/>
    </source>
</evidence>
<gene>
    <name evidence="1" type="ORF">C5O25_12795</name>
</gene>
<dbReference type="PANTHER" id="PTHR21485">
    <property type="entry name" value="HAD SUPERFAMILY MEMBERS CMAS AND KDSC"/>
    <property type="match status" value="1"/>
</dbReference>
<accession>A0A2V1IN30</accession>
<dbReference type="EMBL" id="PUBV01000075">
    <property type="protein sequence ID" value="PWB05301.1"/>
    <property type="molecule type" value="Genomic_DNA"/>
</dbReference>
<keyword evidence="2" id="KW-1185">Reference proteome</keyword>
<feature type="non-terminal residue" evidence="1">
    <location>
        <position position="108"/>
    </location>
</feature>
<dbReference type="InterPro" id="IPR003329">
    <property type="entry name" value="Cytidylyl_trans"/>
</dbReference>
<dbReference type="Proteomes" id="UP000244925">
    <property type="component" value="Unassembled WGS sequence"/>
</dbReference>
<dbReference type="PANTHER" id="PTHR21485:SF3">
    <property type="entry name" value="N-ACYLNEURAMINATE CYTIDYLYLTRANSFERASE"/>
    <property type="match status" value="1"/>
</dbReference>
<dbReference type="RefSeq" id="WP_420920345.1">
    <property type="nucleotide sequence ID" value="NZ_PUBV01000075.1"/>
</dbReference>
<dbReference type="Gene3D" id="3.90.550.10">
    <property type="entry name" value="Spore Coat Polysaccharide Biosynthesis Protein SpsA, Chain A"/>
    <property type="match status" value="1"/>
</dbReference>